<dbReference type="EMBL" id="JAOTIF010000020">
    <property type="protein sequence ID" value="MCU7551425.1"/>
    <property type="molecule type" value="Genomic_DNA"/>
</dbReference>
<sequence>MTNRIIDKQTAEHYFGGDNCGSWILVNTDGLSVKQESMPGGTRPTTDNDRITIE</sequence>
<evidence type="ECO:0000256" key="1">
    <source>
        <dbReference type="SAM" id="MobiDB-lite"/>
    </source>
</evidence>
<dbReference type="Proteomes" id="UP001155483">
    <property type="component" value="Unassembled WGS sequence"/>
</dbReference>
<dbReference type="AlphaFoldDB" id="A0A9X2XYY3"/>
<protein>
    <submittedName>
        <fullName evidence="2">Uncharacterized protein</fullName>
    </submittedName>
</protein>
<comment type="caution">
    <text evidence="2">The sequence shown here is derived from an EMBL/GenBank/DDBJ whole genome shotgun (WGS) entry which is preliminary data.</text>
</comment>
<gene>
    <name evidence="2" type="ORF">OCK74_20045</name>
</gene>
<keyword evidence="3" id="KW-1185">Reference proteome</keyword>
<proteinExistence type="predicted"/>
<feature type="region of interest" description="Disordered" evidence="1">
    <location>
        <begin position="33"/>
        <end position="54"/>
    </location>
</feature>
<reference evidence="2" key="2">
    <citation type="submission" date="2023-04" db="EMBL/GenBank/DDBJ databases">
        <title>Paracnuella aquatica gen. nov., sp. nov., a member of the family Chitinophagaceae isolated from a hot spring.</title>
        <authorList>
            <person name="Wang C."/>
        </authorList>
    </citation>
    <scope>NUCLEOTIDE SEQUENCE</scope>
    <source>
        <strain evidence="2">LB-8</strain>
    </source>
</reference>
<organism evidence="2 3">
    <name type="scientific">Paraflavisolibacter caeni</name>
    <dbReference type="NCBI Taxonomy" id="2982496"/>
    <lineage>
        <taxon>Bacteria</taxon>
        <taxon>Pseudomonadati</taxon>
        <taxon>Bacteroidota</taxon>
        <taxon>Chitinophagia</taxon>
        <taxon>Chitinophagales</taxon>
        <taxon>Chitinophagaceae</taxon>
        <taxon>Paraflavisolibacter</taxon>
    </lineage>
</organism>
<dbReference type="RefSeq" id="WP_279298864.1">
    <property type="nucleotide sequence ID" value="NZ_JAOTIF010000020.1"/>
</dbReference>
<evidence type="ECO:0000313" key="3">
    <source>
        <dbReference type="Proteomes" id="UP001155483"/>
    </source>
</evidence>
<reference evidence="2" key="1">
    <citation type="submission" date="2022-09" db="EMBL/GenBank/DDBJ databases">
        <authorList>
            <person name="Yuan C."/>
            <person name="Ke Z."/>
        </authorList>
    </citation>
    <scope>NUCLEOTIDE SEQUENCE</scope>
    <source>
        <strain evidence="2">LB-8</strain>
    </source>
</reference>
<name>A0A9X2XYY3_9BACT</name>
<evidence type="ECO:0000313" key="2">
    <source>
        <dbReference type="EMBL" id="MCU7551425.1"/>
    </source>
</evidence>
<accession>A0A9X2XYY3</accession>